<feature type="transmembrane region" description="Helical" evidence="9">
    <location>
        <begin position="154"/>
        <end position="175"/>
    </location>
</feature>
<dbReference type="InterPro" id="IPR004485">
    <property type="entry name" value="Cobalamin_biosynth_CobD/CbiB"/>
</dbReference>
<feature type="transmembrane region" description="Helical" evidence="9">
    <location>
        <begin position="285"/>
        <end position="306"/>
    </location>
</feature>
<evidence type="ECO:0000313" key="10">
    <source>
        <dbReference type="EMBL" id="MDC0680257.1"/>
    </source>
</evidence>
<organism evidence="10 11">
    <name type="scientific">Sorangium atrum</name>
    <dbReference type="NCBI Taxonomy" id="2995308"/>
    <lineage>
        <taxon>Bacteria</taxon>
        <taxon>Pseudomonadati</taxon>
        <taxon>Myxococcota</taxon>
        <taxon>Polyangia</taxon>
        <taxon>Polyangiales</taxon>
        <taxon>Polyangiaceae</taxon>
        <taxon>Sorangium</taxon>
    </lineage>
</organism>
<comment type="pathway">
    <text evidence="2 9">Cofactor biosynthesis; adenosylcobalamin biosynthesis.</text>
</comment>
<dbReference type="EMBL" id="JAQNDK010000002">
    <property type="protein sequence ID" value="MDC0680257.1"/>
    <property type="molecule type" value="Genomic_DNA"/>
</dbReference>
<evidence type="ECO:0000256" key="6">
    <source>
        <dbReference type="ARBA" id="ARBA00022692"/>
    </source>
</evidence>
<protein>
    <recommendedName>
        <fullName evidence="9">Cobalamin biosynthesis protein CobD</fullName>
    </recommendedName>
</protein>
<keyword evidence="11" id="KW-1185">Reference proteome</keyword>
<keyword evidence="6 9" id="KW-0812">Transmembrane</keyword>
<keyword evidence="7 9" id="KW-1133">Transmembrane helix</keyword>
<evidence type="ECO:0000256" key="9">
    <source>
        <dbReference type="HAMAP-Rule" id="MF_00024"/>
    </source>
</evidence>
<comment type="caution">
    <text evidence="9">Lacks conserved residue(s) required for the propagation of feature annotation.</text>
</comment>
<dbReference type="HAMAP" id="MF_00024">
    <property type="entry name" value="CobD_CbiB"/>
    <property type="match status" value="1"/>
</dbReference>
<dbReference type="PANTHER" id="PTHR34308">
    <property type="entry name" value="COBALAMIN BIOSYNTHESIS PROTEIN CBIB"/>
    <property type="match status" value="1"/>
</dbReference>
<sequence>MTAAAALLAAVALDLACGEPPAAIHPVVWMGSAIQALKRAAPTGGRAAELLWGALMALAVPCLFAALGAGVAALLAPHPVLALALSGLLLKPTFALRALRDAAFGVRDALEAGDLPAARGALRSLCSRDPSELDEPALVAASVESVAENASDSFVAPLFYFALFGLPGALFYRAVNTLDAMVGYHGRYEYLGKASARLDDALNFVPARLTALLLLAAGWLRGADARRGLAVLLRDGGLTESPNAGRPMAAMAGLLRVELEKRGHYRLGDPVEPLRRGLIDEACRIVLLAALLFAGLAAALLAAASFGQELFR</sequence>
<keyword evidence="4 9" id="KW-1003">Cell membrane</keyword>
<reference evidence="10 11" key="1">
    <citation type="submission" date="2023-01" db="EMBL/GenBank/DDBJ databases">
        <title>Minimal conservation of predation-associated metabolite biosynthetic gene clusters underscores biosynthetic potential of Myxococcota including descriptions for ten novel species: Archangium lansinium sp. nov., Myxococcus landrumus sp. nov., Nannocystis bai.</title>
        <authorList>
            <person name="Ahearne A."/>
            <person name="Stevens C."/>
            <person name="Dowd S."/>
        </authorList>
    </citation>
    <scope>NUCLEOTIDE SEQUENCE [LARGE SCALE GENOMIC DNA]</scope>
    <source>
        <strain evidence="10 11">WIWO2</strain>
    </source>
</reference>
<proteinExistence type="inferred from homology"/>
<dbReference type="RefSeq" id="WP_272097290.1">
    <property type="nucleotide sequence ID" value="NZ_JAQNDK010000002.1"/>
</dbReference>
<feature type="transmembrane region" description="Helical" evidence="9">
    <location>
        <begin position="50"/>
        <end position="76"/>
    </location>
</feature>
<gene>
    <name evidence="10" type="primary">cbiB</name>
    <name evidence="9" type="synonym">cobD</name>
    <name evidence="10" type="ORF">POL72_21120</name>
</gene>
<comment type="subcellular location">
    <subcellularLocation>
        <location evidence="1 9">Cell membrane</location>
        <topology evidence="1 9">Multi-pass membrane protein</topology>
    </subcellularLocation>
</comment>
<evidence type="ECO:0000256" key="7">
    <source>
        <dbReference type="ARBA" id="ARBA00022989"/>
    </source>
</evidence>
<dbReference type="PANTHER" id="PTHR34308:SF1">
    <property type="entry name" value="COBALAMIN BIOSYNTHESIS PROTEIN CBIB"/>
    <property type="match status" value="1"/>
</dbReference>
<comment type="similarity">
    <text evidence="3 9">Belongs to the CobD/CbiB family.</text>
</comment>
<comment type="caution">
    <text evidence="10">The sequence shown here is derived from an EMBL/GenBank/DDBJ whole genome shotgun (WGS) entry which is preliminary data.</text>
</comment>
<comment type="function">
    <text evidence="9">Converts cobyric acid to cobinamide by the addition of aminopropanol on the F carboxylic group.</text>
</comment>
<dbReference type="NCBIfam" id="TIGR00380">
    <property type="entry name" value="cobal_cbiB"/>
    <property type="match status" value="1"/>
</dbReference>
<keyword evidence="5 9" id="KW-0169">Cobalamin biosynthesis</keyword>
<dbReference type="Proteomes" id="UP001217485">
    <property type="component" value="Unassembled WGS sequence"/>
</dbReference>
<evidence type="ECO:0000256" key="4">
    <source>
        <dbReference type="ARBA" id="ARBA00022475"/>
    </source>
</evidence>
<evidence type="ECO:0000256" key="5">
    <source>
        <dbReference type="ARBA" id="ARBA00022573"/>
    </source>
</evidence>
<keyword evidence="8 9" id="KW-0472">Membrane</keyword>
<evidence type="ECO:0000256" key="8">
    <source>
        <dbReference type="ARBA" id="ARBA00023136"/>
    </source>
</evidence>
<evidence type="ECO:0000313" key="11">
    <source>
        <dbReference type="Proteomes" id="UP001217485"/>
    </source>
</evidence>
<accession>A0ABT5C4Z9</accession>
<evidence type="ECO:0000256" key="3">
    <source>
        <dbReference type="ARBA" id="ARBA00006263"/>
    </source>
</evidence>
<dbReference type="Pfam" id="PF03186">
    <property type="entry name" value="CobD_Cbib"/>
    <property type="match status" value="1"/>
</dbReference>
<evidence type="ECO:0000256" key="2">
    <source>
        <dbReference type="ARBA" id="ARBA00004953"/>
    </source>
</evidence>
<name>A0ABT5C4Z9_9BACT</name>
<evidence type="ECO:0000256" key="1">
    <source>
        <dbReference type="ARBA" id="ARBA00004651"/>
    </source>
</evidence>